<sequence>MRMLKNTFLLFAILLANSTFSQTREETIEWLNINGKSLSSMSFKNEGNVQVIFKLEEITTDSLRFYTNVVGTDGTHNPWIVSVLIKDILYEEITKIEKYKGWTNAFLIKLSLKNKSIHVPIENGDEQWSKKEIKEREDITFYYTNEENAKRVIKAIMHLAKLSGAKENKQTF</sequence>
<dbReference type="Proteomes" id="UP000216605">
    <property type="component" value="Unassembled WGS sequence"/>
</dbReference>
<organism evidence="2 3">
    <name type="scientific">Flavobacterium cyanobacteriorum</name>
    <dbReference type="NCBI Taxonomy" id="2022802"/>
    <lineage>
        <taxon>Bacteria</taxon>
        <taxon>Pseudomonadati</taxon>
        <taxon>Bacteroidota</taxon>
        <taxon>Flavobacteriia</taxon>
        <taxon>Flavobacteriales</taxon>
        <taxon>Flavobacteriaceae</taxon>
        <taxon>Flavobacterium</taxon>
    </lineage>
</organism>
<dbReference type="OrthoDB" id="1449691at2"/>
<evidence type="ECO:0000256" key="1">
    <source>
        <dbReference type="SAM" id="SignalP"/>
    </source>
</evidence>
<keyword evidence="3" id="KW-1185">Reference proteome</keyword>
<feature type="chain" id="PRO_5013124105" evidence="1">
    <location>
        <begin position="22"/>
        <end position="172"/>
    </location>
</feature>
<evidence type="ECO:0000313" key="2">
    <source>
        <dbReference type="EMBL" id="OYQ43970.1"/>
    </source>
</evidence>
<accession>A0A255ZTC1</accession>
<dbReference type="AlphaFoldDB" id="A0A255ZTC1"/>
<dbReference type="RefSeq" id="WP_094412350.1">
    <property type="nucleotide sequence ID" value="NZ_NOXV01000162.1"/>
</dbReference>
<keyword evidence="1" id="KW-0732">Signal</keyword>
<proteinExistence type="predicted"/>
<reference evidence="2 3" key="1">
    <citation type="submission" date="2017-07" db="EMBL/GenBank/DDBJ databases">
        <title>Flavobacterium cyanobacteriorum sp. nov., isolated from cyanobacterial aggregates in a eutrophic lake.</title>
        <authorList>
            <person name="Cai H."/>
        </authorList>
    </citation>
    <scope>NUCLEOTIDE SEQUENCE [LARGE SCALE GENOMIC DNA]</scope>
    <source>
        <strain evidence="2 3">TH021</strain>
    </source>
</reference>
<evidence type="ECO:0000313" key="3">
    <source>
        <dbReference type="Proteomes" id="UP000216605"/>
    </source>
</evidence>
<gene>
    <name evidence="2" type="ORF">CHU92_02705</name>
</gene>
<feature type="signal peptide" evidence="1">
    <location>
        <begin position="1"/>
        <end position="21"/>
    </location>
</feature>
<comment type="caution">
    <text evidence="2">The sequence shown here is derived from an EMBL/GenBank/DDBJ whole genome shotgun (WGS) entry which is preliminary data.</text>
</comment>
<dbReference type="EMBL" id="NOXV01000162">
    <property type="protein sequence ID" value="OYQ43970.1"/>
    <property type="molecule type" value="Genomic_DNA"/>
</dbReference>
<name>A0A255ZTC1_9FLAO</name>
<protein>
    <submittedName>
        <fullName evidence="2">Uncharacterized protein</fullName>
    </submittedName>
</protein>